<dbReference type="OMA" id="QAKFKAC"/>
<dbReference type="GO" id="GO:1990115">
    <property type="term" value="P:RNA polymerase III assembly"/>
    <property type="evidence" value="ECO:0007669"/>
    <property type="project" value="TreeGrafter"/>
</dbReference>
<dbReference type="GO" id="GO:0005737">
    <property type="term" value="C:cytoplasm"/>
    <property type="evidence" value="ECO:0007669"/>
    <property type="project" value="TreeGrafter"/>
</dbReference>
<dbReference type="PANTHER" id="PTHR12674">
    <property type="entry name" value="PREFOLDIN SUBUNIT 5"/>
    <property type="match status" value="1"/>
</dbReference>
<dbReference type="OrthoDB" id="10267474at2759"/>
<comment type="similarity">
    <text evidence="1">Belongs to the prefoldin subunit alpha family.</text>
</comment>
<evidence type="ECO:0000313" key="5">
    <source>
        <dbReference type="Proteomes" id="UP000449547"/>
    </source>
</evidence>
<comment type="caution">
    <text evidence="4">The sequence shown here is derived from an EMBL/GenBank/DDBJ whole genome shotgun (WGS) entry which is preliminary data.</text>
</comment>
<dbReference type="GO" id="GO:1990114">
    <property type="term" value="P:RNA polymerase II core complex assembly"/>
    <property type="evidence" value="ECO:0007669"/>
    <property type="project" value="TreeGrafter"/>
</dbReference>
<dbReference type="GO" id="GO:0006457">
    <property type="term" value="P:protein folding"/>
    <property type="evidence" value="ECO:0007669"/>
    <property type="project" value="InterPro"/>
</dbReference>
<gene>
    <name evidence="4" type="ORF">DIURU_005003</name>
</gene>
<dbReference type="PANTHER" id="PTHR12674:SF2">
    <property type="entry name" value="PREFOLDIN SUBUNIT 5"/>
    <property type="match status" value="1"/>
</dbReference>
<dbReference type="VEuPathDB" id="FungiDB:DIURU_005003"/>
<keyword evidence="5" id="KW-1185">Reference proteome</keyword>
<dbReference type="InterPro" id="IPR011599">
    <property type="entry name" value="PFD_alpha_archaea"/>
</dbReference>
<keyword evidence="3" id="KW-0175">Coiled coil</keyword>
<dbReference type="SUPFAM" id="SSF46579">
    <property type="entry name" value="Prefoldin"/>
    <property type="match status" value="1"/>
</dbReference>
<dbReference type="Gene3D" id="1.10.287.370">
    <property type="match status" value="1"/>
</dbReference>
<dbReference type="GO" id="GO:1990113">
    <property type="term" value="P:RNA polymerase I assembly"/>
    <property type="evidence" value="ECO:0007669"/>
    <property type="project" value="TreeGrafter"/>
</dbReference>
<dbReference type="AlphaFoldDB" id="A0A642UFV3"/>
<evidence type="ECO:0008006" key="6">
    <source>
        <dbReference type="Google" id="ProtNLM"/>
    </source>
</evidence>
<dbReference type="GeneID" id="54783654"/>
<dbReference type="InterPro" id="IPR004127">
    <property type="entry name" value="Prefoldin_subunit_alpha"/>
</dbReference>
<protein>
    <recommendedName>
        <fullName evidence="6">Prefoldin subunit 5</fullName>
    </recommendedName>
</protein>
<evidence type="ECO:0000256" key="1">
    <source>
        <dbReference type="ARBA" id="ARBA00010048"/>
    </source>
</evidence>
<evidence type="ECO:0000313" key="4">
    <source>
        <dbReference type="EMBL" id="KAA8898148.1"/>
    </source>
</evidence>
<name>A0A642UFV3_DIURU</name>
<proteinExistence type="inferred from homology"/>
<dbReference type="GO" id="GO:0016272">
    <property type="term" value="C:prefoldin complex"/>
    <property type="evidence" value="ECO:0007669"/>
    <property type="project" value="InterPro"/>
</dbReference>
<dbReference type="FunFam" id="1.10.287.370:FF:000004">
    <property type="entry name" value="Probable prefoldin subunit 5"/>
    <property type="match status" value="1"/>
</dbReference>
<evidence type="ECO:0000256" key="3">
    <source>
        <dbReference type="SAM" id="Coils"/>
    </source>
</evidence>
<dbReference type="HAMAP" id="MF_00308">
    <property type="entry name" value="PfdA"/>
    <property type="match status" value="1"/>
</dbReference>
<dbReference type="Pfam" id="PF02996">
    <property type="entry name" value="Prefoldin"/>
    <property type="match status" value="1"/>
</dbReference>
<dbReference type="NCBIfam" id="TIGR00293">
    <property type="entry name" value="prefoldin subunit alpha"/>
    <property type="match status" value="1"/>
</dbReference>
<feature type="coiled-coil region" evidence="3">
    <location>
        <begin position="93"/>
        <end position="127"/>
    </location>
</feature>
<dbReference type="InterPro" id="IPR009053">
    <property type="entry name" value="Prefoldin"/>
</dbReference>
<sequence>MSQQSIDLSQLPPQQLLEVRKQINEEVNHFASSLQALQAAQGKLRDCVDSVTKMSESKGSEVLIPMTSSLYLPGTIKDKDRFLVDIGTGYFVEKSADDAKKVYEKKVDKLNQDAQKLRDILVQKNEMLNSVNLMLRNRVEEFEKKQQGQENPKTSVKT</sequence>
<organism evidence="4 5">
    <name type="scientific">Diutina rugosa</name>
    <name type="common">Yeast</name>
    <name type="synonym">Candida rugosa</name>
    <dbReference type="NCBI Taxonomy" id="5481"/>
    <lineage>
        <taxon>Eukaryota</taxon>
        <taxon>Fungi</taxon>
        <taxon>Dikarya</taxon>
        <taxon>Ascomycota</taxon>
        <taxon>Saccharomycotina</taxon>
        <taxon>Pichiomycetes</taxon>
        <taxon>Debaryomycetaceae</taxon>
        <taxon>Diutina</taxon>
    </lineage>
</organism>
<evidence type="ECO:0000256" key="2">
    <source>
        <dbReference type="ARBA" id="ARBA00023186"/>
    </source>
</evidence>
<keyword evidence="2" id="KW-0143">Chaperone</keyword>
<dbReference type="RefSeq" id="XP_034010405.1">
    <property type="nucleotide sequence ID" value="XM_034157938.1"/>
</dbReference>
<accession>A0A642UFV3</accession>
<dbReference type="EMBL" id="SWFT01000149">
    <property type="protein sequence ID" value="KAA8898148.1"/>
    <property type="molecule type" value="Genomic_DNA"/>
</dbReference>
<dbReference type="Proteomes" id="UP000449547">
    <property type="component" value="Unassembled WGS sequence"/>
</dbReference>
<reference evidence="4 5" key="1">
    <citation type="submission" date="2019-07" db="EMBL/GenBank/DDBJ databases">
        <title>Genome assembly of two rare yeast pathogens: Diutina rugosa and Trichomonascus ciferrii.</title>
        <authorList>
            <person name="Mixao V."/>
            <person name="Saus E."/>
            <person name="Hansen A."/>
            <person name="Lass-Flor C."/>
            <person name="Gabaldon T."/>
        </authorList>
    </citation>
    <scope>NUCLEOTIDE SEQUENCE [LARGE SCALE GENOMIC DNA]</scope>
    <source>
        <strain evidence="4 5">CBS 613</strain>
    </source>
</reference>
<dbReference type="CDD" id="cd23157">
    <property type="entry name" value="Prefoldin_5"/>
    <property type="match status" value="1"/>
</dbReference>
<dbReference type="GO" id="GO:0051082">
    <property type="term" value="F:unfolded protein binding"/>
    <property type="evidence" value="ECO:0007669"/>
    <property type="project" value="InterPro"/>
</dbReference>